<protein>
    <submittedName>
        <fullName evidence="1">Uncharacterized protein</fullName>
    </submittedName>
</protein>
<name>D5CNK9_SIDLE</name>
<dbReference type="STRING" id="580332.Slit_0683"/>
<dbReference type="HOGENOM" id="CLU_041122_0_0_4"/>
<dbReference type="RefSeq" id="WP_013028821.1">
    <property type="nucleotide sequence ID" value="NC_013959.1"/>
</dbReference>
<dbReference type="OrthoDB" id="8526168at2"/>
<dbReference type="EMBL" id="CP001965">
    <property type="protein sequence ID" value="ADE10922.1"/>
    <property type="molecule type" value="Genomic_DNA"/>
</dbReference>
<accession>D5CNK9</accession>
<gene>
    <name evidence="1" type="ordered locus">Slit_0683</name>
</gene>
<organism evidence="1 2">
    <name type="scientific">Sideroxydans lithotrophicus (strain ES-1)</name>
    <dbReference type="NCBI Taxonomy" id="580332"/>
    <lineage>
        <taxon>Bacteria</taxon>
        <taxon>Pseudomonadati</taxon>
        <taxon>Pseudomonadota</taxon>
        <taxon>Betaproteobacteria</taxon>
        <taxon>Nitrosomonadales</taxon>
        <taxon>Gallionellaceae</taxon>
        <taxon>Sideroxydans</taxon>
    </lineage>
</organism>
<proteinExistence type="predicted"/>
<dbReference type="AlphaFoldDB" id="D5CNK9"/>
<reference evidence="1 2" key="1">
    <citation type="submission" date="2010-03" db="EMBL/GenBank/DDBJ databases">
        <title>Complete sequence of Sideroxydans lithotrophicus ES-1.</title>
        <authorList>
            <consortium name="US DOE Joint Genome Institute"/>
            <person name="Lucas S."/>
            <person name="Copeland A."/>
            <person name="Lapidus A."/>
            <person name="Cheng J.-F."/>
            <person name="Bruce D."/>
            <person name="Goodwin L."/>
            <person name="Pitluck S."/>
            <person name="Munk A.C."/>
            <person name="Detter J.C."/>
            <person name="Han C."/>
            <person name="Tapia R."/>
            <person name="Larimer F."/>
            <person name="Land M."/>
            <person name="Hauser L."/>
            <person name="Kyrpides N."/>
            <person name="Ivanova N."/>
            <person name="Emerson D."/>
            <person name="Woyke T."/>
        </authorList>
    </citation>
    <scope>NUCLEOTIDE SEQUENCE [LARGE SCALE GENOMIC DNA]</scope>
    <source>
        <strain evidence="1 2">ES-1</strain>
    </source>
</reference>
<evidence type="ECO:0000313" key="1">
    <source>
        <dbReference type="EMBL" id="ADE10922.1"/>
    </source>
</evidence>
<dbReference type="eggNOG" id="ENOG502Z8MQ">
    <property type="taxonomic scope" value="Bacteria"/>
</dbReference>
<dbReference type="KEGG" id="slt:Slit_0683"/>
<sequence precursor="true">MARTLLFLSADSFHASIWNGGKLGPAQYFSNDSNGRENFSAFLQQHRDPACLLVDVIEEDFRLETVPHLSGSARKDLLARKFEQFYRGTPFHQATLLQRQTEGRRDDEMMFSALTNPQRISPWLDTLLANRIPLIGIYSLPNISAPLIKEIPSDHVLLLSWEKDSGLRQTYFNNKRLHFSRLIPISGNSSFSESVADETPRTQQYLKSLSLPPPGETLDVYIICDANDKLELQKRLEGDNELHYTYLDIQALGKRCKARNDYVDSDATPLFLHLLASKVPSSHYANSNHTHYYWLWQLRRILFGLAGATALFSILLSGTEFLQGRDYVAQTDPLIAQTQQIKQQTQQIISSFANSTVPAADMKTAVLLARKLDMYSPEPEDILRELTLVLDKFTQVKVDKISWQASAADAAPSAYPAQVINFDGSLLGFGSEYRNALNYLDRFQQTLTQQGYTVTVLKQPLDVSSKGSISGDAEKNDSNSAQFTLKIIWREKQ</sequence>
<evidence type="ECO:0000313" key="2">
    <source>
        <dbReference type="Proteomes" id="UP000001625"/>
    </source>
</evidence>
<keyword evidence="2" id="KW-1185">Reference proteome</keyword>
<dbReference type="Proteomes" id="UP000001625">
    <property type="component" value="Chromosome"/>
</dbReference>